<name>A0A1H9T9G1_9ACTN</name>
<dbReference type="Pfam" id="PF00425">
    <property type="entry name" value="Chorismate_bind"/>
    <property type="match status" value="1"/>
</dbReference>
<gene>
    <name evidence="2" type="ORF">SAMN05443377_1209</name>
</gene>
<protein>
    <submittedName>
        <fullName evidence="2">Menaquinone-specific isochorismate synthase</fullName>
    </submittedName>
</protein>
<dbReference type="Gene3D" id="3.60.120.10">
    <property type="entry name" value="Anthranilate synthase"/>
    <property type="match status" value="1"/>
</dbReference>
<proteinExistence type="predicted"/>
<dbReference type="InterPro" id="IPR005801">
    <property type="entry name" value="ADC_synthase"/>
</dbReference>
<dbReference type="PANTHER" id="PTHR42839:SF2">
    <property type="entry name" value="ISOCHORISMATE SYNTHASE ENTC"/>
    <property type="match status" value="1"/>
</dbReference>
<dbReference type="InterPro" id="IPR015890">
    <property type="entry name" value="Chorismate_C"/>
</dbReference>
<dbReference type="PANTHER" id="PTHR42839">
    <property type="entry name" value="ISOCHORISMATE SYNTHASE ENTC"/>
    <property type="match status" value="1"/>
</dbReference>
<evidence type="ECO:0000313" key="3">
    <source>
        <dbReference type="Proteomes" id="UP000198815"/>
    </source>
</evidence>
<sequence>MIINPGSSRLHASTIAIPDPGPLTRYTDGSGAAFLRGNDGFVALGEIARLDGPTMAEANSWWSEFAATVENETEMPGRFGTGPLAYGAFVFDPERGHTKPVFVVPEVIIGRRDGVAWLTQVGYDRVSPVHPPVQPAPQPPMGLYFQDGEVTGARWLKLIAHVSERMQRGDAERVVLARDLRAIATSPISMAWVLRQWLINYNSCTCYLVDGVVGATPDVMLHRENGLVTSRVLAGGIERLGSIDNATRMATLLSSGERMHQHKLAIEASKESLSPFFTGMHIPEAPFVATFPDMLYLATDISGVAAPDNSSLELAAALHPVASVVGSPRGNARQIIAEDEKLERRHFTAPVGWIDAQGDGEWYVAQRTVHRMPNRTELTMYASSTISASTLPHNKLVSTEMKFSQMREILRGQ</sequence>
<dbReference type="SUPFAM" id="SSF56322">
    <property type="entry name" value="ADC synthase"/>
    <property type="match status" value="1"/>
</dbReference>
<evidence type="ECO:0000259" key="1">
    <source>
        <dbReference type="Pfam" id="PF00425"/>
    </source>
</evidence>
<dbReference type="RefSeq" id="WP_091970439.1">
    <property type="nucleotide sequence ID" value="NZ_FOGZ01000020.1"/>
</dbReference>
<dbReference type="EMBL" id="FOGZ01000020">
    <property type="protein sequence ID" value="SER93852.1"/>
    <property type="molecule type" value="Genomic_DNA"/>
</dbReference>
<accession>A0A1H9T9G1</accession>
<organism evidence="2 3">
    <name type="scientific">Propionibacterium cyclohexanicum</name>
    <dbReference type="NCBI Taxonomy" id="64702"/>
    <lineage>
        <taxon>Bacteria</taxon>
        <taxon>Bacillati</taxon>
        <taxon>Actinomycetota</taxon>
        <taxon>Actinomycetes</taxon>
        <taxon>Propionibacteriales</taxon>
        <taxon>Propionibacteriaceae</taxon>
        <taxon>Propionibacterium</taxon>
    </lineage>
</organism>
<dbReference type="STRING" id="64702.SAMN05443377_1209"/>
<evidence type="ECO:0000313" key="2">
    <source>
        <dbReference type="EMBL" id="SER93852.1"/>
    </source>
</evidence>
<feature type="domain" description="Chorismate-utilising enzyme C-terminal" evidence="1">
    <location>
        <begin position="153"/>
        <end position="396"/>
    </location>
</feature>
<reference evidence="2 3" key="1">
    <citation type="submission" date="2016-10" db="EMBL/GenBank/DDBJ databases">
        <authorList>
            <person name="de Groot N.N."/>
        </authorList>
    </citation>
    <scope>NUCLEOTIDE SEQUENCE [LARGE SCALE GENOMIC DNA]</scope>
    <source>
        <strain evidence="2 3">DSM 16859</strain>
    </source>
</reference>
<dbReference type="AlphaFoldDB" id="A0A1H9T9G1"/>
<dbReference type="GO" id="GO:0008909">
    <property type="term" value="F:isochorismate synthase activity"/>
    <property type="evidence" value="ECO:0007669"/>
    <property type="project" value="TreeGrafter"/>
</dbReference>
<keyword evidence="3" id="KW-1185">Reference proteome</keyword>
<dbReference type="Proteomes" id="UP000198815">
    <property type="component" value="Unassembled WGS sequence"/>
</dbReference>
<dbReference type="OrthoDB" id="9806579at2"/>
<dbReference type="GO" id="GO:0009697">
    <property type="term" value="P:salicylic acid biosynthetic process"/>
    <property type="evidence" value="ECO:0007669"/>
    <property type="project" value="TreeGrafter"/>
</dbReference>